<evidence type="ECO:0000313" key="1">
    <source>
        <dbReference type="EMBL" id="TMR10241.1"/>
    </source>
</evidence>
<dbReference type="RefSeq" id="WP_138671910.1">
    <property type="nucleotide sequence ID" value="NZ_VCKY01000199.1"/>
</dbReference>
<reference evidence="1 2" key="1">
    <citation type="submission" date="2019-05" db="EMBL/GenBank/DDBJ databases">
        <title>Draft genome sequence of Nonomuraea turkmeniaca DSM 43926.</title>
        <authorList>
            <person name="Saricaoglu S."/>
            <person name="Isik K."/>
        </authorList>
    </citation>
    <scope>NUCLEOTIDE SEQUENCE [LARGE SCALE GENOMIC DNA]</scope>
    <source>
        <strain evidence="1 2">DSM 43926</strain>
    </source>
</reference>
<gene>
    <name evidence="1" type="ORF">ETD86_40415</name>
</gene>
<dbReference type="Proteomes" id="UP000309128">
    <property type="component" value="Unassembled WGS sequence"/>
</dbReference>
<name>A0A5S4F2K9_9ACTN</name>
<accession>A0A5S4F2K9</accession>
<keyword evidence="2" id="KW-1185">Reference proteome</keyword>
<dbReference type="OrthoDB" id="5838738at2"/>
<sequence>MSDIDVPRTTVVPWETVTDTADRPAWTAGQLRAAIAHLADDPIVVEVELGEPTTYEDQIIVGAGRGELDWGDGYGLEPDPIVALYCARHGHLRVRPNRPRLNRGE</sequence>
<dbReference type="InterPro" id="IPR045772">
    <property type="entry name" value="DUF6225"/>
</dbReference>
<protein>
    <submittedName>
        <fullName evidence="1">Uncharacterized protein</fullName>
    </submittedName>
</protein>
<dbReference type="AlphaFoldDB" id="A0A5S4F2K9"/>
<organism evidence="1 2">
    <name type="scientific">Nonomuraea turkmeniaca</name>
    <dbReference type="NCBI Taxonomy" id="103838"/>
    <lineage>
        <taxon>Bacteria</taxon>
        <taxon>Bacillati</taxon>
        <taxon>Actinomycetota</taxon>
        <taxon>Actinomycetes</taxon>
        <taxon>Streptosporangiales</taxon>
        <taxon>Streptosporangiaceae</taxon>
        <taxon>Nonomuraea</taxon>
    </lineage>
</organism>
<proteinExistence type="predicted"/>
<evidence type="ECO:0000313" key="2">
    <source>
        <dbReference type="Proteomes" id="UP000309128"/>
    </source>
</evidence>
<dbReference type="Pfam" id="PF19735">
    <property type="entry name" value="DUF6225"/>
    <property type="match status" value="1"/>
</dbReference>
<comment type="caution">
    <text evidence="1">The sequence shown here is derived from an EMBL/GenBank/DDBJ whole genome shotgun (WGS) entry which is preliminary data.</text>
</comment>
<dbReference type="EMBL" id="VCKY01000199">
    <property type="protein sequence ID" value="TMR10241.1"/>
    <property type="molecule type" value="Genomic_DNA"/>
</dbReference>